<dbReference type="EMBL" id="CM042890">
    <property type="protein sequence ID" value="KAI4311338.1"/>
    <property type="molecule type" value="Genomic_DNA"/>
</dbReference>
<evidence type="ECO:0000313" key="2">
    <source>
        <dbReference type="Proteomes" id="UP001057402"/>
    </source>
</evidence>
<sequence length="448" mass="48566">MTATPGDARLQPEAVADALVSTKGTKWAVLVAGSSGYENFRHQADVCHAYQILKKNGVKDENIIVFMYDDIANNQENPTPGIIINQPGGRDVYKGVPKDYTGSTATAANLYAVLLGNKTALSGGSGKVLNSGPNDNVFVFYADHGSPGLIGMPVGDDVHAKDLVKVLKTMAEMKRFKNMVIYVEACEAGSLFQGLLPSNISIYATTASNPEESSYGYYCPGDDDHPDVKKYGTCLGDLYSISWMEDCDVKDLRSETLKQQYDLVKKRTNLSHVMQYGYMGMVSNFLSSYMGESSTKVFSPVDSIQEAASALATTSGSAVSQRDADLIYYQHKLKNAPAGSVQSIEAQKRLNAEIARRQKEDSNINLIVKLLLGDAKSSSAFNAVRPAGQALVNDWDCFKSLVNTYQQRCGRLSTYGKKYTGVMANLCNAGLKKEQFDKAALQACSAAP</sequence>
<accession>A0ACB9LJB9</accession>
<protein>
    <submittedName>
        <fullName evidence="1">Uncharacterized protein</fullName>
    </submittedName>
</protein>
<evidence type="ECO:0000313" key="1">
    <source>
        <dbReference type="EMBL" id="KAI4311338.1"/>
    </source>
</evidence>
<reference evidence="2" key="1">
    <citation type="journal article" date="2023" name="Front. Plant Sci.">
        <title>Chromosomal-level genome assembly of Melastoma candidum provides insights into trichome evolution.</title>
        <authorList>
            <person name="Zhong Y."/>
            <person name="Wu W."/>
            <person name="Sun C."/>
            <person name="Zou P."/>
            <person name="Liu Y."/>
            <person name="Dai S."/>
            <person name="Zhou R."/>
        </authorList>
    </citation>
    <scope>NUCLEOTIDE SEQUENCE [LARGE SCALE GENOMIC DNA]</scope>
</reference>
<proteinExistence type="predicted"/>
<organism evidence="1 2">
    <name type="scientific">Melastoma candidum</name>
    <dbReference type="NCBI Taxonomy" id="119954"/>
    <lineage>
        <taxon>Eukaryota</taxon>
        <taxon>Viridiplantae</taxon>
        <taxon>Streptophyta</taxon>
        <taxon>Embryophyta</taxon>
        <taxon>Tracheophyta</taxon>
        <taxon>Spermatophyta</taxon>
        <taxon>Magnoliopsida</taxon>
        <taxon>eudicotyledons</taxon>
        <taxon>Gunneridae</taxon>
        <taxon>Pentapetalae</taxon>
        <taxon>rosids</taxon>
        <taxon>malvids</taxon>
        <taxon>Myrtales</taxon>
        <taxon>Melastomataceae</taxon>
        <taxon>Melastomatoideae</taxon>
        <taxon>Melastomateae</taxon>
        <taxon>Melastoma</taxon>
    </lineage>
</organism>
<keyword evidence="2" id="KW-1185">Reference proteome</keyword>
<gene>
    <name evidence="1" type="ORF">MLD38_036243</name>
</gene>
<dbReference type="Proteomes" id="UP001057402">
    <property type="component" value="Chromosome 11"/>
</dbReference>
<name>A0ACB9LJB9_9MYRT</name>
<comment type="caution">
    <text evidence="1">The sequence shown here is derived from an EMBL/GenBank/DDBJ whole genome shotgun (WGS) entry which is preliminary data.</text>
</comment>